<accession>A0ABS2PB56</accession>
<organism evidence="8 9">
    <name type="scientific">Geomicrobium sediminis</name>
    <dbReference type="NCBI Taxonomy" id="1347788"/>
    <lineage>
        <taxon>Bacteria</taxon>
        <taxon>Bacillati</taxon>
        <taxon>Bacillota</taxon>
        <taxon>Bacilli</taxon>
        <taxon>Bacillales</taxon>
        <taxon>Geomicrobium</taxon>
    </lineage>
</organism>
<dbReference type="HAMAP" id="MF_01080">
    <property type="entry name" value="TruB_bact"/>
    <property type="match status" value="1"/>
</dbReference>
<evidence type="ECO:0000256" key="5">
    <source>
        <dbReference type="HAMAP-Rule" id="MF_01080"/>
    </source>
</evidence>
<feature type="domain" description="tRNA pseudouridylate synthase B C-terminal" evidence="7">
    <location>
        <begin position="179"/>
        <end position="231"/>
    </location>
</feature>
<evidence type="ECO:0000259" key="7">
    <source>
        <dbReference type="Pfam" id="PF16198"/>
    </source>
</evidence>
<keyword evidence="4 5" id="KW-0413">Isomerase</keyword>
<dbReference type="PANTHER" id="PTHR13767">
    <property type="entry name" value="TRNA-PSEUDOURIDINE SYNTHASE"/>
    <property type="match status" value="1"/>
</dbReference>
<dbReference type="Pfam" id="PF16198">
    <property type="entry name" value="TruB_C_2"/>
    <property type="match status" value="1"/>
</dbReference>
<dbReference type="Proteomes" id="UP000741863">
    <property type="component" value="Unassembled WGS sequence"/>
</dbReference>
<feature type="active site" description="Nucleophile" evidence="5">
    <location>
        <position position="39"/>
    </location>
</feature>
<reference evidence="8 9" key="1">
    <citation type="submission" date="2021-01" db="EMBL/GenBank/DDBJ databases">
        <title>Genomic Encyclopedia of Type Strains, Phase IV (KMG-IV): sequencing the most valuable type-strain genomes for metagenomic binning, comparative biology and taxonomic classification.</title>
        <authorList>
            <person name="Goeker M."/>
        </authorList>
    </citation>
    <scope>NUCLEOTIDE SEQUENCE [LARGE SCALE GENOMIC DNA]</scope>
    <source>
        <strain evidence="8 9">DSM 25540</strain>
    </source>
</reference>
<name>A0ABS2PB56_9BACL</name>
<dbReference type="InterPro" id="IPR014780">
    <property type="entry name" value="tRNA_psdUridine_synth_TruB"/>
</dbReference>
<protein>
    <recommendedName>
        <fullName evidence="5">tRNA pseudouridine synthase B</fullName>
        <ecNumber evidence="5">5.4.99.25</ecNumber>
    </recommendedName>
    <alternativeName>
        <fullName evidence="5">tRNA pseudouridine(55) synthase</fullName>
        <shortName evidence="5">Psi55 synthase</shortName>
    </alternativeName>
    <alternativeName>
        <fullName evidence="5">tRNA pseudouridylate synthase</fullName>
    </alternativeName>
    <alternativeName>
        <fullName evidence="5">tRNA-uridine isomerase</fullName>
    </alternativeName>
</protein>
<comment type="caution">
    <text evidence="8">The sequence shown here is derived from an EMBL/GenBank/DDBJ whole genome shotgun (WGS) entry which is preliminary data.</text>
</comment>
<gene>
    <name evidence="5" type="primary">truB</name>
    <name evidence="8" type="ORF">JOD17_001728</name>
</gene>
<proteinExistence type="inferred from homology"/>
<evidence type="ECO:0000259" key="6">
    <source>
        <dbReference type="Pfam" id="PF01509"/>
    </source>
</evidence>
<dbReference type="EC" id="5.4.99.25" evidence="5"/>
<evidence type="ECO:0000256" key="3">
    <source>
        <dbReference type="ARBA" id="ARBA00022694"/>
    </source>
</evidence>
<evidence type="ECO:0000313" key="9">
    <source>
        <dbReference type="Proteomes" id="UP000741863"/>
    </source>
</evidence>
<sequence length="303" mass="33567">MQSGILPLYKPAGHTSHDMVVKARKWLQTKEVGHTGTLDPAVTGVLLLCIGRATKLVPMLMERPKAYEGIVSLGATTTTEDAEGEILDKVELHETPTEEAVDHVLKQFNGEITQIPPMYSAVKVKGKRLYEYAREGIEVERPKRQVTIYDAKRTGEISLNGTSAHFPISVMCSKGTYIRTFAVDVGQALGFPAHLHSLTRTMSAGVKDSQCVTAEQMEAASLEERMSYLLPISETLQHLPHMELSDTLFNLVKNGAVLDESDVSVPFEQKLVFTYQGTLVAIYEHHPNKPSKIKPNVMLRRPS</sequence>
<keyword evidence="3 5" id="KW-0819">tRNA processing</keyword>
<evidence type="ECO:0000256" key="1">
    <source>
        <dbReference type="ARBA" id="ARBA00000385"/>
    </source>
</evidence>
<dbReference type="CDD" id="cd02573">
    <property type="entry name" value="PseudoU_synth_EcTruB"/>
    <property type="match status" value="1"/>
</dbReference>
<dbReference type="InterPro" id="IPR020103">
    <property type="entry name" value="PsdUridine_synth_cat_dom_sf"/>
</dbReference>
<dbReference type="InterPro" id="IPR032819">
    <property type="entry name" value="TruB_C"/>
</dbReference>
<comment type="function">
    <text evidence="5">Responsible for synthesis of pseudouridine from uracil-55 in the psi GC loop of transfer RNAs.</text>
</comment>
<dbReference type="EMBL" id="JAFBEC010000004">
    <property type="protein sequence ID" value="MBM7632634.1"/>
    <property type="molecule type" value="Genomic_DNA"/>
</dbReference>
<evidence type="ECO:0000256" key="2">
    <source>
        <dbReference type="ARBA" id="ARBA00005642"/>
    </source>
</evidence>
<evidence type="ECO:0000313" key="8">
    <source>
        <dbReference type="EMBL" id="MBM7632634.1"/>
    </source>
</evidence>
<dbReference type="NCBIfam" id="TIGR00431">
    <property type="entry name" value="TruB"/>
    <property type="match status" value="1"/>
</dbReference>
<comment type="catalytic activity">
    <reaction evidence="1 5">
        <text>uridine(55) in tRNA = pseudouridine(55) in tRNA</text>
        <dbReference type="Rhea" id="RHEA:42532"/>
        <dbReference type="Rhea" id="RHEA-COMP:10101"/>
        <dbReference type="Rhea" id="RHEA-COMP:10102"/>
        <dbReference type="ChEBI" id="CHEBI:65314"/>
        <dbReference type="ChEBI" id="CHEBI:65315"/>
        <dbReference type="EC" id="5.4.99.25"/>
    </reaction>
</comment>
<dbReference type="GO" id="GO:0160148">
    <property type="term" value="F:tRNA pseudouridine(55) synthase activity"/>
    <property type="evidence" value="ECO:0007669"/>
    <property type="project" value="UniProtKB-EC"/>
</dbReference>
<dbReference type="PANTHER" id="PTHR13767:SF2">
    <property type="entry name" value="PSEUDOURIDYLATE SYNTHASE TRUB1"/>
    <property type="match status" value="1"/>
</dbReference>
<feature type="domain" description="Pseudouridine synthase II N-terminal" evidence="6">
    <location>
        <begin position="24"/>
        <end position="178"/>
    </location>
</feature>
<dbReference type="RefSeq" id="WP_204696974.1">
    <property type="nucleotide sequence ID" value="NZ_JAFBEC010000004.1"/>
</dbReference>
<dbReference type="SUPFAM" id="SSF55120">
    <property type="entry name" value="Pseudouridine synthase"/>
    <property type="match status" value="1"/>
</dbReference>
<evidence type="ECO:0000256" key="4">
    <source>
        <dbReference type="ARBA" id="ARBA00023235"/>
    </source>
</evidence>
<dbReference type="Pfam" id="PF01509">
    <property type="entry name" value="TruB_N"/>
    <property type="match status" value="1"/>
</dbReference>
<comment type="similarity">
    <text evidence="2 5">Belongs to the pseudouridine synthase TruB family. Type 1 subfamily.</text>
</comment>
<keyword evidence="9" id="KW-1185">Reference proteome</keyword>
<dbReference type="Gene3D" id="3.30.2350.10">
    <property type="entry name" value="Pseudouridine synthase"/>
    <property type="match status" value="1"/>
</dbReference>
<dbReference type="InterPro" id="IPR002501">
    <property type="entry name" value="PsdUridine_synth_N"/>
</dbReference>